<dbReference type="GO" id="GO:0009052">
    <property type="term" value="P:pentose-phosphate shunt, non-oxidative branch"/>
    <property type="evidence" value="ECO:0007669"/>
    <property type="project" value="TreeGrafter"/>
</dbReference>
<dbReference type="InterPro" id="IPR003500">
    <property type="entry name" value="RpiB_LacA_LacB"/>
</dbReference>
<dbReference type="Pfam" id="PF02502">
    <property type="entry name" value="LacAB_rpiB"/>
    <property type="match status" value="1"/>
</dbReference>
<dbReference type="InterPro" id="IPR036569">
    <property type="entry name" value="RpiB_LacA_LacB_sf"/>
</dbReference>
<name>A0A1G2T6U0_9BACT</name>
<gene>
    <name evidence="2" type="ORF">A2W58_03105</name>
</gene>
<dbReference type="NCBIfam" id="TIGR00689">
    <property type="entry name" value="rpiB_lacA_lacB"/>
    <property type="match status" value="1"/>
</dbReference>
<reference evidence="2 3" key="1">
    <citation type="journal article" date="2016" name="Nat. Commun.">
        <title>Thousands of microbial genomes shed light on interconnected biogeochemical processes in an aquifer system.</title>
        <authorList>
            <person name="Anantharaman K."/>
            <person name="Brown C.T."/>
            <person name="Hug L.A."/>
            <person name="Sharon I."/>
            <person name="Castelle C.J."/>
            <person name="Probst A.J."/>
            <person name="Thomas B.C."/>
            <person name="Singh A."/>
            <person name="Wilkins M.J."/>
            <person name="Karaoz U."/>
            <person name="Brodie E.L."/>
            <person name="Williams K.H."/>
            <person name="Hubbard S.S."/>
            <person name="Banfield J.F."/>
        </authorList>
    </citation>
    <scope>NUCLEOTIDE SEQUENCE [LARGE SCALE GENOMIC DNA]</scope>
</reference>
<proteinExistence type="inferred from homology"/>
<dbReference type="PANTHER" id="PTHR30345">
    <property type="entry name" value="RIBOSE-5-PHOSPHATE ISOMERASE B"/>
    <property type="match status" value="1"/>
</dbReference>
<accession>A0A1G2T6U0</accession>
<comment type="similarity">
    <text evidence="1">Belongs to the LacAB/RpiB family.</text>
</comment>
<dbReference type="EMBL" id="MHVL01000038">
    <property type="protein sequence ID" value="OHA92738.1"/>
    <property type="molecule type" value="Genomic_DNA"/>
</dbReference>
<dbReference type="AlphaFoldDB" id="A0A1G2T6U0"/>
<dbReference type="SUPFAM" id="SSF89623">
    <property type="entry name" value="Ribose/Galactose isomerase RpiB/AlsB"/>
    <property type="match status" value="1"/>
</dbReference>
<dbReference type="Proteomes" id="UP000179264">
    <property type="component" value="Unassembled WGS sequence"/>
</dbReference>
<evidence type="ECO:0000313" key="3">
    <source>
        <dbReference type="Proteomes" id="UP000179264"/>
    </source>
</evidence>
<dbReference type="Gene3D" id="3.40.1400.10">
    <property type="entry name" value="Sugar-phosphate isomerase, RpiB/LacA/LacB"/>
    <property type="match status" value="1"/>
</dbReference>
<dbReference type="GO" id="GO:0004751">
    <property type="term" value="F:ribose-5-phosphate isomerase activity"/>
    <property type="evidence" value="ECO:0007669"/>
    <property type="project" value="TreeGrafter"/>
</dbReference>
<dbReference type="PANTHER" id="PTHR30345:SF0">
    <property type="entry name" value="DNA DAMAGE-REPAIR_TOLERATION PROTEIN DRT102"/>
    <property type="match status" value="1"/>
</dbReference>
<dbReference type="NCBIfam" id="NF004051">
    <property type="entry name" value="PRK05571.1"/>
    <property type="match status" value="1"/>
</dbReference>
<keyword evidence="2" id="KW-0413">Isomerase</keyword>
<dbReference type="GO" id="GO:0019316">
    <property type="term" value="P:D-allose catabolic process"/>
    <property type="evidence" value="ECO:0007669"/>
    <property type="project" value="TreeGrafter"/>
</dbReference>
<sequence length="153" mass="17146">MKLYIGSDHAGFEMKRELITFLSESGFDVVDCGPNVYDPEDDYPDYVSVVAKNISEDVSKDIESFGIVIGKSGQGEAMVANRFPNVRCTVFYGGSKHVLTLSREHNNANMLSLGANFLTNVEARQAIELWLNTKFSGDARHVRRIRKIENIKI</sequence>
<evidence type="ECO:0000256" key="1">
    <source>
        <dbReference type="ARBA" id="ARBA00008754"/>
    </source>
</evidence>
<organism evidence="2 3">
    <name type="scientific">Candidatus Zambryskibacteria bacterium RIFCSPHIGHO2_02_38_10.5</name>
    <dbReference type="NCBI Taxonomy" id="1802742"/>
    <lineage>
        <taxon>Bacteria</taxon>
        <taxon>Candidatus Zambryskiibacteriota</taxon>
    </lineage>
</organism>
<comment type="caution">
    <text evidence="2">The sequence shown here is derived from an EMBL/GenBank/DDBJ whole genome shotgun (WGS) entry which is preliminary data.</text>
</comment>
<protein>
    <submittedName>
        <fullName evidence="2">Ribose-5-phosphate isomerase</fullName>
    </submittedName>
</protein>
<dbReference type="PIRSF" id="PIRSF005384">
    <property type="entry name" value="RpiB_LacA_B"/>
    <property type="match status" value="1"/>
</dbReference>
<evidence type="ECO:0000313" key="2">
    <source>
        <dbReference type="EMBL" id="OHA92738.1"/>
    </source>
</evidence>